<evidence type="ECO:0000313" key="2">
    <source>
        <dbReference type="EMBL" id="MCL1123325.1"/>
    </source>
</evidence>
<dbReference type="Pfam" id="PF18735">
    <property type="entry name" value="HEPN_RiboL-PSP"/>
    <property type="match status" value="1"/>
</dbReference>
<comment type="caution">
    <text evidence="2">The sequence shown here is derived from an EMBL/GenBank/DDBJ whole genome shotgun (WGS) entry which is preliminary data.</text>
</comment>
<evidence type="ECO:0000259" key="1">
    <source>
        <dbReference type="Pfam" id="PF18735"/>
    </source>
</evidence>
<dbReference type="EMBL" id="JAKIKS010000004">
    <property type="protein sequence ID" value="MCL1123325.1"/>
    <property type="molecule type" value="Genomic_DNA"/>
</dbReference>
<name>A0ABT0L7G2_9GAMM</name>
<protein>
    <recommendedName>
        <fullName evidence="1">RiboL-PSP-HEPN domain-containing protein</fullName>
    </recommendedName>
</protein>
<evidence type="ECO:0000313" key="3">
    <source>
        <dbReference type="Proteomes" id="UP001203423"/>
    </source>
</evidence>
<feature type="domain" description="RiboL-PSP-HEPN" evidence="1">
    <location>
        <begin position="34"/>
        <end position="166"/>
    </location>
</feature>
<accession>A0ABT0L7G2</accession>
<dbReference type="InterPro" id="IPR041519">
    <property type="entry name" value="HEPN_RiboL-PSP"/>
</dbReference>
<proteinExistence type="predicted"/>
<sequence>MEFNISNGSVAERIESCLDEFHKIKCIIDGMGSMSHPVPYLTRYSIIRACGAIEYGFKTIISDINSDGQTEQIKTFIDKKFRNSSMNPNFSNIVKSLGGFDREWVTKFKQEIEALDHTQRVKDSLDSLNEARNAFAHGGSPSTSFANVQNYFEDSVRVLESIEKVLAA</sequence>
<dbReference type="Proteomes" id="UP001203423">
    <property type="component" value="Unassembled WGS sequence"/>
</dbReference>
<keyword evidence="3" id="KW-1185">Reference proteome</keyword>
<organism evidence="2 3">
    <name type="scientific">Shewanella surugensis</name>
    <dbReference type="NCBI Taxonomy" id="212020"/>
    <lineage>
        <taxon>Bacteria</taxon>
        <taxon>Pseudomonadati</taxon>
        <taxon>Pseudomonadota</taxon>
        <taxon>Gammaproteobacteria</taxon>
        <taxon>Alteromonadales</taxon>
        <taxon>Shewanellaceae</taxon>
        <taxon>Shewanella</taxon>
    </lineage>
</organism>
<gene>
    <name evidence="2" type="ORF">L2764_02210</name>
</gene>
<dbReference type="RefSeq" id="WP_248938608.1">
    <property type="nucleotide sequence ID" value="NZ_JAKIKS010000004.1"/>
</dbReference>
<reference evidence="2 3" key="1">
    <citation type="submission" date="2022-01" db="EMBL/GenBank/DDBJ databases">
        <title>Whole genome-based taxonomy of the Shewanellaceae.</title>
        <authorList>
            <person name="Martin-Rodriguez A.J."/>
        </authorList>
    </citation>
    <scope>NUCLEOTIDE SEQUENCE [LARGE SCALE GENOMIC DNA]</scope>
    <source>
        <strain evidence="2 3">DSM 17177</strain>
    </source>
</reference>